<feature type="domain" description="TTI1 C-terminal TPR" evidence="3">
    <location>
        <begin position="947"/>
        <end position="1222"/>
    </location>
</feature>
<dbReference type="InterPro" id="IPR049362">
    <property type="entry name" value="TTI1_rpt"/>
</dbReference>
<organism evidence="4">
    <name type="scientific">Phaffia rhodozyma</name>
    <name type="common">Yeast</name>
    <name type="synonym">Xanthophyllomyces dendrorhous</name>
    <dbReference type="NCBI Taxonomy" id="264483"/>
    <lineage>
        <taxon>Eukaryota</taxon>
        <taxon>Fungi</taxon>
        <taxon>Dikarya</taxon>
        <taxon>Basidiomycota</taxon>
        <taxon>Agaricomycotina</taxon>
        <taxon>Tremellomycetes</taxon>
        <taxon>Cystofilobasidiales</taxon>
        <taxon>Mrakiaceae</taxon>
        <taxon>Phaffia</taxon>
    </lineage>
</organism>
<dbReference type="SUPFAM" id="SSF48371">
    <property type="entry name" value="ARM repeat"/>
    <property type="match status" value="1"/>
</dbReference>
<evidence type="ECO:0000259" key="2">
    <source>
        <dbReference type="Pfam" id="PF24173"/>
    </source>
</evidence>
<evidence type="ECO:0000259" key="3">
    <source>
        <dbReference type="Pfam" id="PF24181"/>
    </source>
</evidence>
<dbReference type="InterPro" id="IPR057566">
    <property type="entry name" value="TPR_TTI1_N"/>
</dbReference>
<name>A0A0F7SJR4_PHARH</name>
<evidence type="ECO:0000256" key="1">
    <source>
        <dbReference type="SAM" id="MobiDB-lite"/>
    </source>
</evidence>
<dbReference type="Pfam" id="PF24173">
    <property type="entry name" value="TPR_TTI1_N"/>
    <property type="match status" value="1"/>
</dbReference>
<dbReference type="PANTHER" id="PTHR18460">
    <property type="entry name" value="TEL2 INTERACTING PROTEIN 1 TTI1 FAMILY MEMBER"/>
    <property type="match status" value="1"/>
</dbReference>
<accession>A0A0F7SJR4</accession>
<evidence type="ECO:0000313" key="4">
    <source>
        <dbReference type="EMBL" id="CDZ97908.1"/>
    </source>
</evidence>
<feature type="region of interest" description="Disordered" evidence="1">
    <location>
        <begin position="978"/>
        <end position="1012"/>
    </location>
</feature>
<feature type="region of interest" description="Disordered" evidence="1">
    <location>
        <begin position="316"/>
        <end position="357"/>
    </location>
</feature>
<proteinExistence type="predicted"/>
<dbReference type="InterPro" id="IPR057567">
    <property type="entry name" value="TPR_TTI1_C"/>
</dbReference>
<feature type="region of interest" description="Disordered" evidence="1">
    <location>
        <begin position="690"/>
        <end position="722"/>
    </location>
</feature>
<dbReference type="Gene3D" id="1.25.10.10">
    <property type="entry name" value="Leucine-rich Repeat Variant"/>
    <property type="match status" value="1"/>
</dbReference>
<dbReference type="EMBL" id="LN483249">
    <property type="protein sequence ID" value="CDZ97908.1"/>
    <property type="molecule type" value="Genomic_DNA"/>
</dbReference>
<dbReference type="GO" id="GO:0005737">
    <property type="term" value="C:cytoplasm"/>
    <property type="evidence" value="ECO:0007669"/>
    <property type="project" value="TreeGrafter"/>
</dbReference>
<reference evidence="4" key="1">
    <citation type="submission" date="2014-08" db="EMBL/GenBank/DDBJ databases">
        <authorList>
            <person name="Sharma Rahul"/>
            <person name="Thines Marco"/>
        </authorList>
    </citation>
    <scope>NUCLEOTIDE SEQUENCE</scope>
</reference>
<feature type="region of interest" description="Disordered" evidence="1">
    <location>
        <begin position="741"/>
        <end position="762"/>
    </location>
</feature>
<feature type="compositionally biased region" description="Basic and acidic residues" evidence="1">
    <location>
        <begin position="713"/>
        <end position="722"/>
    </location>
</feature>
<feature type="domain" description="TTI1 N-terminal TPR" evidence="2">
    <location>
        <begin position="349"/>
        <end position="436"/>
    </location>
</feature>
<feature type="compositionally biased region" description="Low complexity" evidence="1">
    <location>
        <begin position="319"/>
        <end position="328"/>
    </location>
</feature>
<dbReference type="AlphaFoldDB" id="A0A0F7SJR4"/>
<dbReference type="InterPro" id="IPR016024">
    <property type="entry name" value="ARM-type_fold"/>
</dbReference>
<dbReference type="Pfam" id="PF21547">
    <property type="entry name" value="TTI1"/>
    <property type="match status" value="1"/>
</dbReference>
<dbReference type="Pfam" id="PF24181">
    <property type="entry name" value="TPR_TTI1_C"/>
    <property type="match status" value="1"/>
</dbReference>
<protein>
    <submittedName>
        <fullName evidence="4">Uncharacterized conserved protein</fullName>
    </submittedName>
</protein>
<feature type="region of interest" description="Disordered" evidence="1">
    <location>
        <begin position="921"/>
        <end position="948"/>
    </location>
</feature>
<dbReference type="InterPro" id="IPR052587">
    <property type="entry name" value="TELO2-interacting_protein_1"/>
</dbReference>
<sequence>MTSARAHAPLSSSSFRSSLFADPQQTARQEAFRSLKPGCTLLLTCSLLTPENIPSAIKSLSQIHHILFTLPSPAETLTPSLTSYVFFPITQLLQRNPPRSVPPPIRIGVLRVLTVLVRYWSGEGRAAVREQIWKMAVSWWKVGGLDTEEGIDAWIQGLREFALGSSSGETELDFEREEAQLASQLELEGLVAREAFLPVLGETLHIMIRIISTTPIPLRILQTFHAILRTYLPNRSRIKATILPGCVSTLTKLLSPLSSRQSGKGVNGDIVVESLGIITHLVTGCFSLAIVGPIIGHGAQTLNDFSHRRVWLTEEELASTSGSEEPLPTSTPSPPSPASSDASFKTTTSEQTGTSFTSTQSVAASPLVTITSSWLRGNASQLLPAFISLSHLKKHSNPNARNALADLSSTLLLTCLDPLEESVHVLLGYLLTLSVDTFPAVNRSSRQALISLLDIPGNRPKLIPILNQALTTSLQTIPLLLQSPQQVSSVKVTEHCQQITAVAQLGPTSESLLQGMLGPIGGVERWGTGLLDCMVFEPDVVMGSSYQRPVNRIAELAWTATKSSTVDPSLDGKLDDVPYPRICLSNLANAETEDAFAGMLVSLGRAAGEEAIFAVEHFIAVAKAGASDGTVIGLRRSVAGVWVAERLLRGIVSSLNNSDDPIKGIEKTKTGVDKGRRTRKTIRRLVKTLMRMDADQQDEDPTADNPTNSSGGTEEKNLRADRNLTDMVLKPEYIRGLNPLTTLLDQPSHNSSTNPGSGSRTSAADRLISQSILSCHSLSLLAFSAQTLTTSFRPLLLDTTYYLLAHLGSPSVLVQQYASIALDRIAYESGYASARNLVFDNVDYVINVVSQRLTSTKLDALAPLVLIEMIRLVGEPIVPMVHDVVDEIFDALDAFHGYELVASTLLAVLDTLIKVMPDGRRDDARSRTMGPGDQGATVGEKMYPDRPQPEKDLHSFRSWLAQRHDQARSNLEELLEETIEPTPHQSWGRDKSLPSVEADEASTSLPPTDGPLDVEPDRSQSICAQIISQALPFLTHASPFLRSRVLSLFASAIGVLAPAGLEAQLLPVVNRAWPYILNRTKDKEYYVVVEAVGVIECLSKLVGEYVGVKIRDEGWPVLKQLAADLLKDQRKDSLITRRGNTATAINTGRQPQSKHTPTHRLLRSLLSTFRHVAVSVPLTFKQRWDMLLLVRAFLDDRTHEELRTEANLVYLTLGWADEDAVWAGLRGSLNWAENDKSSKTERMGWLVEDDSDLKEGISKILQKLEEAY</sequence>
<dbReference type="InterPro" id="IPR011989">
    <property type="entry name" value="ARM-like"/>
</dbReference>
<dbReference type="PANTHER" id="PTHR18460:SF3">
    <property type="entry name" value="TELO2-INTERACTING PROTEIN 1 HOMOLOG"/>
    <property type="match status" value="1"/>
</dbReference>
<feature type="compositionally biased region" description="Low complexity" evidence="1">
    <location>
        <begin position="338"/>
        <end position="357"/>
    </location>
</feature>